<protein>
    <submittedName>
        <fullName evidence="2">DUF3736 domain-containing protein</fullName>
    </submittedName>
</protein>
<proteinExistence type="predicted"/>
<evidence type="ECO:0000259" key="1">
    <source>
        <dbReference type="Pfam" id="PF12540"/>
    </source>
</evidence>
<dbReference type="OrthoDB" id="6426697at2759"/>
<dbReference type="EMBL" id="BMAW01050443">
    <property type="protein sequence ID" value="GFS75371.1"/>
    <property type="molecule type" value="Genomic_DNA"/>
</dbReference>
<keyword evidence="3" id="KW-1185">Reference proteome</keyword>
<feature type="domain" description="Genetic suppressor element-like" evidence="1">
    <location>
        <begin position="1"/>
        <end position="49"/>
    </location>
</feature>
<dbReference type="AlphaFoldDB" id="A0A8X6MSD2"/>
<dbReference type="Proteomes" id="UP000887013">
    <property type="component" value="Unassembled WGS sequence"/>
</dbReference>
<dbReference type="InterPro" id="IPR022207">
    <property type="entry name" value="GSE-like"/>
</dbReference>
<sequence length="247" mass="28949">KLKFLQLLGLTTHFKRKKIEFDMYLKRRKILREDSTIPPLESEPEAEDTSTLPSVIENNVYTDRLAEQLRAETNPIKLEFLFKIGLTPVTLVKKEEKERIRRIVDEEKIRRHYRMLAKVNRKSSPRRLFVPKSETAQRLDHLRKLKEMNSISNGMISKHLQGEPEDIMDIKYSPNNSLLTPKTEQVPYNCSLDSNESLNSSSISTSLERNDYSYSSLHNKSFNKFSFKRGHSLKNEFRFATPESSQR</sequence>
<organism evidence="2 3">
    <name type="scientific">Nephila pilipes</name>
    <name type="common">Giant wood spider</name>
    <name type="synonym">Nephila maculata</name>
    <dbReference type="NCBI Taxonomy" id="299642"/>
    <lineage>
        <taxon>Eukaryota</taxon>
        <taxon>Metazoa</taxon>
        <taxon>Ecdysozoa</taxon>
        <taxon>Arthropoda</taxon>
        <taxon>Chelicerata</taxon>
        <taxon>Arachnida</taxon>
        <taxon>Araneae</taxon>
        <taxon>Araneomorphae</taxon>
        <taxon>Entelegynae</taxon>
        <taxon>Araneoidea</taxon>
        <taxon>Nephilidae</taxon>
        <taxon>Nephila</taxon>
    </lineage>
</organism>
<feature type="non-terminal residue" evidence="2">
    <location>
        <position position="247"/>
    </location>
</feature>
<evidence type="ECO:0000313" key="3">
    <source>
        <dbReference type="Proteomes" id="UP000887013"/>
    </source>
</evidence>
<comment type="caution">
    <text evidence="2">The sequence shown here is derived from an EMBL/GenBank/DDBJ whole genome shotgun (WGS) entry which is preliminary data.</text>
</comment>
<feature type="non-terminal residue" evidence="2">
    <location>
        <position position="1"/>
    </location>
</feature>
<reference evidence="2" key="1">
    <citation type="submission" date="2020-08" db="EMBL/GenBank/DDBJ databases">
        <title>Multicomponent nature underlies the extraordinary mechanical properties of spider dragline silk.</title>
        <authorList>
            <person name="Kono N."/>
            <person name="Nakamura H."/>
            <person name="Mori M."/>
            <person name="Yoshida Y."/>
            <person name="Ohtoshi R."/>
            <person name="Malay A.D."/>
            <person name="Moran D.A.P."/>
            <person name="Tomita M."/>
            <person name="Numata K."/>
            <person name="Arakawa K."/>
        </authorList>
    </citation>
    <scope>NUCLEOTIDE SEQUENCE</scope>
</reference>
<accession>A0A8X6MSD2</accession>
<dbReference type="Pfam" id="PF12540">
    <property type="entry name" value="DUF3736"/>
    <property type="match status" value="1"/>
</dbReference>
<evidence type="ECO:0000313" key="2">
    <source>
        <dbReference type="EMBL" id="GFS75371.1"/>
    </source>
</evidence>
<name>A0A8X6MSD2_NEPPI</name>
<gene>
    <name evidence="2" type="primary">AVEN_139507_1</name>
    <name evidence="2" type="ORF">NPIL_277661</name>
</gene>